<organism evidence="1">
    <name type="scientific">Candidatus Kentrum sp. MB</name>
    <dbReference type="NCBI Taxonomy" id="2138164"/>
    <lineage>
        <taxon>Bacteria</taxon>
        <taxon>Pseudomonadati</taxon>
        <taxon>Pseudomonadota</taxon>
        <taxon>Gammaproteobacteria</taxon>
        <taxon>Candidatus Kentrum</taxon>
    </lineage>
</organism>
<gene>
    <name evidence="1" type="ORF">BECKMB1821G_GA0114241_101435</name>
</gene>
<accession>A0A450X8I4</accession>
<proteinExistence type="predicted"/>
<dbReference type="EMBL" id="CAADFO010000014">
    <property type="protein sequence ID" value="VFK25563.1"/>
    <property type="molecule type" value="Genomic_DNA"/>
</dbReference>
<evidence type="ECO:0000313" key="1">
    <source>
        <dbReference type="EMBL" id="VFK25563.1"/>
    </source>
</evidence>
<dbReference type="AlphaFoldDB" id="A0A450X8I4"/>
<protein>
    <submittedName>
        <fullName evidence="1">Uncharacterized protein</fullName>
    </submittedName>
</protein>
<reference evidence="1" key="1">
    <citation type="submission" date="2019-02" db="EMBL/GenBank/DDBJ databases">
        <authorList>
            <person name="Gruber-Vodicka R. H."/>
            <person name="Seah K. B. B."/>
        </authorList>
    </citation>
    <scope>NUCLEOTIDE SEQUENCE</scope>
    <source>
        <strain evidence="1">BECK_BZ197</strain>
    </source>
</reference>
<sequence length="32" mass="3631">MNQELRTVYPGGGALCIEKIEINERGKTVRVR</sequence>
<name>A0A450X8I4_9GAMM</name>